<reference evidence="2 3" key="1">
    <citation type="submission" date="2023-10" db="EMBL/GenBank/DDBJ databases">
        <title>Virgibacillus halophilus 5B73C genome.</title>
        <authorList>
            <person name="Miliotis G."/>
            <person name="Sengupta P."/>
            <person name="Hameed A."/>
            <person name="Chuvochina M."/>
            <person name="Mcdonagh F."/>
            <person name="Simpson A.C."/>
            <person name="Singh N.K."/>
            <person name="Rekha P.D."/>
            <person name="Raman K."/>
            <person name="Hugenholtz P."/>
            <person name="Venkateswaran K."/>
        </authorList>
    </citation>
    <scope>NUCLEOTIDE SEQUENCE [LARGE SCALE GENOMIC DNA]</scope>
    <source>
        <strain evidence="2 3">5B73C</strain>
    </source>
</reference>
<name>A0ABU5C200_9BACI</name>
<dbReference type="SUPFAM" id="SSF56322">
    <property type="entry name" value="ADC synthase"/>
    <property type="match status" value="1"/>
</dbReference>
<dbReference type="Proteomes" id="UP001281447">
    <property type="component" value="Unassembled WGS sequence"/>
</dbReference>
<dbReference type="Gene3D" id="3.60.120.10">
    <property type="entry name" value="Anthranilate synthase"/>
    <property type="match status" value="1"/>
</dbReference>
<evidence type="ECO:0000313" key="2">
    <source>
        <dbReference type="EMBL" id="MDY0393145.1"/>
    </source>
</evidence>
<gene>
    <name evidence="2" type="ORF">RWE15_00250</name>
</gene>
<accession>A0ABU5C200</accession>
<sequence>MYKLKNLQHLYTPVEADLLCSHGIFPIVGKLHPTPALGGTPREVSLRFIREHESLDRGWYGAPIGWLDGQNNGEFAVAIRSGLIQGNEASLFAGCGVVADSDPEEEFAETDMKLLPMLHVLDGELQ</sequence>
<evidence type="ECO:0000259" key="1">
    <source>
        <dbReference type="Pfam" id="PF00425"/>
    </source>
</evidence>
<comment type="caution">
    <text evidence="2">The sequence shown here is derived from an EMBL/GenBank/DDBJ whole genome shotgun (WGS) entry which is preliminary data.</text>
</comment>
<feature type="domain" description="Chorismate-utilising enzyme C-terminal" evidence="1">
    <location>
        <begin position="3"/>
        <end position="113"/>
    </location>
</feature>
<dbReference type="PANTHER" id="PTHR42839:SF1">
    <property type="entry name" value="ISOCHORISMATE SYNTHASE MENF"/>
    <property type="match status" value="1"/>
</dbReference>
<dbReference type="PANTHER" id="PTHR42839">
    <property type="entry name" value="ISOCHORISMATE SYNTHASE ENTC"/>
    <property type="match status" value="1"/>
</dbReference>
<organism evidence="2 3">
    <name type="scientific">Tigheibacillus halophilus</name>
    <dbReference type="NCBI Taxonomy" id="361280"/>
    <lineage>
        <taxon>Bacteria</taxon>
        <taxon>Bacillati</taxon>
        <taxon>Bacillota</taxon>
        <taxon>Bacilli</taxon>
        <taxon>Bacillales</taxon>
        <taxon>Bacillaceae</taxon>
        <taxon>Tigheibacillus</taxon>
    </lineage>
</organism>
<dbReference type="EMBL" id="JAWDIP010000003">
    <property type="protein sequence ID" value="MDY0393145.1"/>
    <property type="molecule type" value="Genomic_DNA"/>
</dbReference>
<dbReference type="InterPro" id="IPR015890">
    <property type="entry name" value="Chorismate_C"/>
</dbReference>
<proteinExistence type="predicted"/>
<dbReference type="Pfam" id="PF00425">
    <property type="entry name" value="Chorismate_bind"/>
    <property type="match status" value="1"/>
</dbReference>
<protein>
    <submittedName>
        <fullName evidence="2">Chorismate-binding protein</fullName>
    </submittedName>
</protein>
<evidence type="ECO:0000313" key="3">
    <source>
        <dbReference type="Proteomes" id="UP001281447"/>
    </source>
</evidence>
<keyword evidence="3" id="KW-1185">Reference proteome</keyword>
<dbReference type="InterPro" id="IPR005801">
    <property type="entry name" value="ADC_synthase"/>
</dbReference>